<protein>
    <submittedName>
        <fullName evidence="1">Uncharacterized protein</fullName>
    </submittedName>
</protein>
<sequence>MWHEARKQEKMIRGMIVDYRRRAERRKDFYEKIKAEPTQFLQLHGRPCKIHLDPAIAAAGEGPAIMMPWQGNSNNMIDRFDVRAHLDYIPEVKNPFIAPEDLTQEERQCNYERYRILAQNAFLGISEEKFLQQLAIEEQFGVTIEEKEMQKERLNEKKGTGAAIGYNYNDPGAQPSCSNPIGPEVKKTEQQEDSDDDSDLEIIDVDLSIDVNKMEASQAHELNSVGPLFGMAGCDLFSFLTGDADDAEHQKQLLREEKEKAMFSGRKSRRERRAHRDKKLMHRVVSPPSYAAPRSPARAPSRTPSRSPSPEAGHIQFITSFGGDDEEVKTPAPARPLYADKLKQNLKPEVLYSDVARKPPSRLVIDVAPVPGTASFHGPAQAAFKVTLPLALVLPLPIALRLPLAIQVEVEIAVEVEVTAEVALPNFTVALIQPPQKVKVEVKLPPTQLQEQTFAKPAKVFTQNEITPGRYHMKVSRRVSPLLLQLYIFMNSSNDKGQGQSKPVPRYYGRRKEDKSSSELSVDSDSSDTPDDTQRSLAVKPNSNQNQLRLSGSSSKVSKNHFAFEFGSARETKSLKEKLKKKMQAQLSRQLRADKRAEAERLERESRRQARRDEEMRELAIKLRRKSVDPLGYFKILGLDLVPSQAWWSHIYLFIELAQLGYSETRNSKQREMRHQQNRRSSEDDSDRSHSGSSRDSPAPDKNKDEDSHSKSPSPEPKRIPVWETNREAPREPPPDSYRHKYDPGESSYYPPEPPRRRFDNDNYYKDERSRDDDRPPGVYPPNRYDKYPNREYQSRNYDNRQEYNQSHDSRWDQDSNYSSSRRRPYGYRGGYRGQSNRPGPEQNYEDPPRSWHTRQETHGDHDRDSSYNKSKVKLVDY</sequence>
<dbReference type="Proteomes" id="UP001064048">
    <property type="component" value="Chromosome 7"/>
</dbReference>
<accession>A0ACC0K6Z3</accession>
<evidence type="ECO:0000313" key="2">
    <source>
        <dbReference type="Proteomes" id="UP001064048"/>
    </source>
</evidence>
<proteinExistence type="predicted"/>
<name>A0ACC0K6Z3_CHOFU</name>
<evidence type="ECO:0000313" key="1">
    <source>
        <dbReference type="EMBL" id="KAI8432178.1"/>
    </source>
</evidence>
<dbReference type="EMBL" id="CM046107">
    <property type="protein sequence ID" value="KAI8432178.1"/>
    <property type="molecule type" value="Genomic_DNA"/>
</dbReference>
<keyword evidence="2" id="KW-1185">Reference proteome</keyword>
<reference evidence="1 2" key="1">
    <citation type="journal article" date="2022" name="Genome Biol. Evol.">
        <title>The Spruce Budworm Genome: Reconstructing the Evolutionary History of Antifreeze Proteins.</title>
        <authorList>
            <person name="Beliveau C."/>
            <person name="Gagne P."/>
            <person name="Picq S."/>
            <person name="Vernygora O."/>
            <person name="Keeling C.I."/>
            <person name="Pinkney K."/>
            <person name="Doucet D."/>
            <person name="Wen F."/>
            <person name="Johnston J.S."/>
            <person name="Maaroufi H."/>
            <person name="Boyle B."/>
            <person name="Laroche J."/>
            <person name="Dewar K."/>
            <person name="Juretic N."/>
            <person name="Blackburn G."/>
            <person name="Nisole A."/>
            <person name="Brunet B."/>
            <person name="Brandao M."/>
            <person name="Lumley L."/>
            <person name="Duan J."/>
            <person name="Quan G."/>
            <person name="Lucarotti C.J."/>
            <person name="Roe A.D."/>
            <person name="Sperling F.A.H."/>
            <person name="Levesque R.C."/>
            <person name="Cusson M."/>
        </authorList>
    </citation>
    <scope>NUCLEOTIDE SEQUENCE [LARGE SCALE GENOMIC DNA]</scope>
    <source>
        <strain evidence="1">Glfc:IPQL:Cfum</strain>
    </source>
</reference>
<gene>
    <name evidence="1" type="ORF">MSG28_004641</name>
</gene>
<comment type="caution">
    <text evidence="1">The sequence shown here is derived from an EMBL/GenBank/DDBJ whole genome shotgun (WGS) entry which is preliminary data.</text>
</comment>
<organism evidence="1 2">
    <name type="scientific">Choristoneura fumiferana</name>
    <name type="common">Spruce budworm moth</name>
    <name type="synonym">Archips fumiferana</name>
    <dbReference type="NCBI Taxonomy" id="7141"/>
    <lineage>
        <taxon>Eukaryota</taxon>
        <taxon>Metazoa</taxon>
        <taxon>Ecdysozoa</taxon>
        <taxon>Arthropoda</taxon>
        <taxon>Hexapoda</taxon>
        <taxon>Insecta</taxon>
        <taxon>Pterygota</taxon>
        <taxon>Neoptera</taxon>
        <taxon>Endopterygota</taxon>
        <taxon>Lepidoptera</taxon>
        <taxon>Glossata</taxon>
        <taxon>Ditrysia</taxon>
        <taxon>Tortricoidea</taxon>
        <taxon>Tortricidae</taxon>
        <taxon>Tortricinae</taxon>
        <taxon>Choristoneura</taxon>
    </lineage>
</organism>